<dbReference type="PaxDb" id="353153-Q4CUI9"/>
<dbReference type="EMBL" id="AAHK01001850">
    <property type="protein sequence ID" value="EAN83940.1"/>
    <property type="molecule type" value="Genomic_DNA"/>
</dbReference>
<dbReference type="SMR" id="Q4CUI9"/>
<accession>Q4CUI9</accession>
<evidence type="ECO:0000313" key="3">
    <source>
        <dbReference type="Proteomes" id="UP000002296"/>
    </source>
</evidence>
<feature type="compositionally biased region" description="Basic and acidic residues" evidence="1">
    <location>
        <begin position="503"/>
        <end position="512"/>
    </location>
</feature>
<dbReference type="GeneID" id="3535636"/>
<feature type="compositionally biased region" description="Basic and acidic residues" evidence="1">
    <location>
        <begin position="620"/>
        <end position="629"/>
    </location>
</feature>
<sequence length="1002" mass="110434">MPAHCMDPTTSGCDGNVAVEPNTYGGVSANGRHTAGCHRHDATKASRKETHCTASFISHTSERPKTGMHEARVRSGEDSSAALVSPQPQPRPFSKPIMTTHGAMNSNGRGNHGVVEKNGTRSRTYPLHRTLSLQQRRKNSAATLEERENCHDDTTHSSSWKRRPMLTPTRRLYRSATTLVTALHSSYTAGNESQSWQHTHRRVHSFTFNTAPSMHHMKATVDSSPGKNGRQSRRQHELVCLPHRQSNETLVRHATPMTRTATALSPLSKKAALRPKPDARNMNTTKKQTNHDSPDKMSRVLLRPPSLKPTSHGGSTTASGGNTASLQPWYARPTRSSAHSFTTTQPRERSVATKASSTLTGKIEPAVRMASAPCFPKSTKATRRTHSSDSLLGNQKRTFSSFLNIASDSIRQKTAVKPALWKRSPSGIGGTSNGRGIIGAFCKVSVQNNRKKTLSTPKSIYKPAAVRRTGEVSAIRVFASPFLRSAFRGNDPMRRNSLIPSSAHKEEDESRRKPNGIVDGHDALSKNGTSQSKPALRAASMTIRATNSTLCKEAFTREKERQQIRQKHEQLAAEVRHLPRALWLATRRELGRLAEIRSKRTSGVVVDGDVMTPRTPTMHVFDDSHGDKEGNAREMQRQRHDASKAAVGTQQPNCLEVPTERGKQFQDHMCGMHLNHEMRGNGLNSPYRGPMRLASGRQQGTHFLFSPDCRQRFTAGNDNDVEVEHKGEVLLSSTLMLRGDVEGREGDGDNNHCRQCRNGGGGGGCGRGNDNNNRSGEGGMLMESSSHGSDCSPSIRPPSEIFDYIPSPPSASAPQPLNGDSIDSDFDSPLVVPPPNKRSPLPATRRPRGREKKTPELNFHRTRSSLHLSHSVTPNRRQLQQDSRFNSNMLHASRGGSILHAYNQLKKNTKAVGRSMRGDGTVVLTSDMLVALYATIHGTAELSRGNNITRSYRTHSMNNTRSDSLTGHLAQRRGRRRLQDFRMVRTLSYSENKKTRAVGGSF</sequence>
<gene>
    <name evidence="2" type="ORF">Tc00.1047053508263.10</name>
</gene>
<dbReference type="Proteomes" id="UP000002296">
    <property type="component" value="Unassembled WGS sequence"/>
</dbReference>
<dbReference type="KEGG" id="tcr:508263.10"/>
<feature type="region of interest" description="Disordered" evidence="1">
    <location>
        <begin position="758"/>
        <end position="877"/>
    </location>
</feature>
<feature type="compositionally biased region" description="Polar residues" evidence="1">
    <location>
        <begin position="334"/>
        <end position="345"/>
    </location>
</feature>
<dbReference type="AlphaFoldDB" id="Q4CUI9"/>
<feature type="compositionally biased region" description="Low complexity" evidence="1">
    <location>
        <begin position="310"/>
        <end position="325"/>
    </location>
</feature>
<protein>
    <submittedName>
        <fullName evidence="2">Uncharacterized protein</fullName>
    </submittedName>
</protein>
<feature type="compositionally biased region" description="Basic and acidic residues" evidence="1">
    <location>
        <begin position="144"/>
        <end position="155"/>
    </location>
</feature>
<feature type="region of interest" description="Disordered" evidence="1">
    <location>
        <begin position="607"/>
        <end position="629"/>
    </location>
</feature>
<reference evidence="2 3" key="1">
    <citation type="journal article" date="2005" name="Science">
        <title>The genome sequence of Trypanosoma cruzi, etiologic agent of Chagas disease.</title>
        <authorList>
            <person name="El-Sayed N.M."/>
            <person name="Myler P.J."/>
            <person name="Bartholomeu D.C."/>
            <person name="Nilsson D."/>
            <person name="Aggarwal G."/>
            <person name="Tran A.N."/>
            <person name="Ghedin E."/>
            <person name="Worthey E.A."/>
            <person name="Delcher A.L."/>
            <person name="Blandin G."/>
            <person name="Westenberger S.J."/>
            <person name="Caler E."/>
            <person name="Cerqueira G.C."/>
            <person name="Branche C."/>
            <person name="Haas B."/>
            <person name="Anupama A."/>
            <person name="Arner E."/>
            <person name="Aslund L."/>
            <person name="Attipoe P."/>
            <person name="Bontempi E."/>
            <person name="Bringaud F."/>
            <person name="Burton P."/>
            <person name="Cadag E."/>
            <person name="Campbell D.A."/>
            <person name="Carrington M."/>
            <person name="Crabtree J."/>
            <person name="Darban H."/>
            <person name="da Silveira J.F."/>
            <person name="de Jong P."/>
            <person name="Edwards K."/>
            <person name="Englund P.T."/>
            <person name="Fazelina G."/>
            <person name="Feldblyum T."/>
            <person name="Ferella M."/>
            <person name="Frasch A.C."/>
            <person name="Gull K."/>
            <person name="Horn D."/>
            <person name="Hou L."/>
            <person name="Huang Y."/>
            <person name="Kindlund E."/>
            <person name="Klingbeil M."/>
            <person name="Kluge S."/>
            <person name="Koo H."/>
            <person name="Lacerda D."/>
            <person name="Levin M.J."/>
            <person name="Lorenzi H."/>
            <person name="Louie T."/>
            <person name="Machado C.R."/>
            <person name="McCulloch R."/>
            <person name="McKenna A."/>
            <person name="Mizuno Y."/>
            <person name="Mottram J.C."/>
            <person name="Nelson S."/>
            <person name="Ochaya S."/>
            <person name="Osoegawa K."/>
            <person name="Pai G."/>
            <person name="Parsons M."/>
            <person name="Pentony M."/>
            <person name="Pettersson U."/>
            <person name="Pop M."/>
            <person name="Ramirez J.L."/>
            <person name="Rinta J."/>
            <person name="Robertson L."/>
            <person name="Salzberg S.L."/>
            <person name="Sanchez D.O."/>
            <person name="Seyler A."/>
            <person name="Sharma R."/>
            <person name="Shetty J."/>
            <person name="Simpson A.J."/>
            <person name="Sisk E."/>
            <person name="Tammi M.T."/>
            <person name="Tarleton R."/>
            <person name="Teixeira S."/>
            <person name="Van Aken S."/>
            <person name="Vogt C."/>
            <person name="Ward P.N."/>
            <person name="Wickstead B."/>
            <person name="Wortman J."/>
            <person name="White O."/>
            <person name="Fraser C.M."/>
            <person name="Stuart K.D."/>
            <person name="Andersson B."/>
        </authorList>
    </citation>
    <scope>NUCLEOTIDE SEQUENCE [LARGE SCALE GENOMIC DNA]</scope>
    <source>
        <strain evidence="2 3">CL Brener</strain>
    </source>
</reference>
<feature type="compositionally biased region" description="Gly residues" evidence="1">
    <location>
        <begin position="758"/>
        <end position="767"/>
    </location>
</feature>
<feature type="region of interest" description="Disordered" evidence="1">
    <location>
        <begin position="489"/>
        <end position="538"/>
    </location>
</feature>
<dbReference type="InParanoid" id="Q4CUI9"/>
<feature type="region of interest" description="Disordered" evidence="1">
    <location>
        <begin position="133"/>
        <end position="161"/>
    </location>
</feature>
<keyword evidence="3" id="KW-1185">Reference proteome</keyword>
<evidence type="ECO:0000256" key="1">
    <source>
        <dbReference type="SAM" id="MobiDB-lite"/>
    </source>
</evidence>
<comment type="caution">
    <text evidence="2">The sequence shown here is derived from an EMBL/GenBank/DDBJ whole genome shotgun (WGS) entry which is preliminary data.</text>
</comment>
<feature type="compositionally biased region" description="Basic and acidic residues" evidence="1">
    <location>
        <begin position="289"/>
        <end position="298"/>
    </location>
</feature>
<name>Q4CUI9_TRYCC</name>
<dbReference type="RefSeq" id="XP_805791.1">
    <property type="nucleotide sequence ID" value="XM_800698.1"/>
</dbReference>
<evidence type="ECO:0000313" key="2">
    <source>
        <dbReference type="EMBL" id="EAN83940.1"/>
    </source>
</evidence>
<feature type="compositionally biased region" description="Low complexity" evidence="1">
    <location>
        <begin position="768"/>
        <end position="789"/>
    </location>
</feature>
<proteinExistence type="predicted"/>
<organism evidence="2 3">
    <name type="scientific">Trypanosoma cruzi (strain CL Brener)</name>
    <dbReference type="NCBI Taxonomy" id="353153"/>
    <lineage>
        <taxon>Eukaryota</taxon>
        <taxon>Discoba</taxon>
        <taxon>Euglenozoa</taxon>
        <taxon>Kinetoplastea</taxon>
        <taxon>Metakinetoplastina</taxon>
        <taxon>Trypanosomatida</taxon>
        <taxon>Trypanosomatidae</taxon>
        <taxon>Trypanosoma</taxon>
        <taxon>Schizotrypanum</taxon>
    </lineage>
</organism>
<feature type="region of interest" description="Disordered" evidence="1">
    <location>
        <begin position="262"/>
        <end position="358"/>
    </location>
</feature>